<name>A0A9W8YZF4_9PEZI</name>
<dbReference type="PANTHER" id="PTHR43245">
    <property type="entry name" value="BIFUNCTIONAL POLYMYXIN RESISTANCE PROTEIN ARNA"/>
    <property type="match status" value="1"/>
</dbReference>
<dbReference type="OrthoDB" id="10058185at2759"/>
<evidence type="ECO:0000256" key="11">
    <source>
        <dbReference type="ARBA" id="ARBA00067470"/>
    </source>
</evidence>
<keyword evidence="7" id="KW-0520">NAD</keyword>
<evidence type="ECO:0000256" key="2">
    <source>
        <dbReference type="ARBA" id="ARBA00009219"/>
    </source>
</evidence>
<dbReference type="EMBL" id="JAPEVB010000002">
    <property type="protein sequence ID" value="KAJ4394716.1"/>
    <property type="molecule type" value="Genomic_DNA"/>
</dbReference>
<keyword evidence="4" id="KW-0256">Endoplasmic reticulum</keyword>
<evidence type="ECO:0000256" key="4">
    <source>
        <dbReference type="ARBA" id="ARBA00022824"/>
    </source>
</evidence>
<accession>A0A9W8YZF4</accession>
<keyword evidence="8" id="KW-0443">Lipid metabolism</keyword>
<evidence type="ECO:0000256" key="7">
    <source>
        <dbReference type="ARBA" id="ARBA00023027"/>
    </source>
</evidence>
<reference evidence="18" key="1">
    <citation type="submission" date="2022-10" db="EMBL/GenBank/DDBJ databases">
        <title>Tapping the CABI collections for fungal endophytes: first genome assemblies for Collariella, Neodidymelliopsis, Ascochyta clinopodiicola, Didymella pomorum, Didymosphaeria variabile, Neocosmospora piperis and Neocucurbitaria cava.</title>
        <authorList>
            <person name="Hill R."/>
        </authorList>
    </citation>
    <scope>NUCLEOTIDE SEQUENCE</scope>
    <source>
        <strain evidence="18">IMI 355082</strain>
    </source>
</reference>
<dbReference type="Gene3D" id="3.40.50.720">
    <property type="entry name" value="NAD(P)-binding Rossmann-like Domain"/>
    <property type="match status" value="1"/>
</dbReference>
<evidence type="ECO:0000256" key="1">
    <source>
        <dbReference type="ARBA" id="ARBA00004406"/>
    </source>
</evidence>
<evidence type="ECO:0000256" key="14">
    <source>
        <dbReference type="ARBA" id="ARBA00081397"/>
    </source>
</evidence>
<proteinExistence type="inferred from homology"/>
<dbReference type="GO" id="GO:0000252">
    <property type="term" value="F:3-beta-hydroxysteroid dehydrogenase [NAD(P)+]/C4-decarboxylase activity"/>
    <property type="evidence" value="ECO:0007669"/>
    <property type="project" value="UniProtKB-ARBA"/>
</dbReference>
<evidence type="ECO:0000256" key="8">
    <source>
        <dbReference type="ARBA" id="ARBA00023098"/>
    </source>
</evidence>
<comment type="subcellular location">
    <subcellularLocation>
        <location evidence="1">Endoplasmic reticulum membrane</location>
        <topology evidence="1">Peripheral membrane protein</topology>
    </subcellularLocation>
</comment>
<evidence type="ECO:0000313" key="19">
    <source>
        <dbReference type="Proteomes" id="UP001140453"/>
    </source>
</evidence>
<dbReference type="PANTHER" id="PTHR43245:SF51">
    <property type="entry name" value="SHORT CHAIN DEHYDROGENASE_REDUCTASE FAMILY 42E, MEMBER 2"/>
    <property type="match status" value="1"/>
</dbReference>
<keyword evidence="19" id="KW-1185">Reference proteome</keyword>
<evidence type="ECO:0000259" key="17">
    <source>
        <dbReference type="Pfam" id="PF01073"/>
    </source>
</evidence>
<organism evidence="18 19">
    <name type="scientific">Gnomoniopsis smithogilvyi</name>
    <dbReference type="NCBI Taxonomy" id="1191159"/>
    <lineage>
        <taxon>Eukaryota</taxon>
        <taxon>Fungi</taxon>
        <taxon>Dikarya</taxon>
        <taxon>Ascomycota</taxon>
        <taxon>Pezizomycotina</taxon>
        <taxon>Sordariomycetes</taxon>
        <taxon>Sordariomycetidae</taxon>
        <taxon>Diaporthales</taxon>
        <taxon>Gnomoniaceae</taxon>
        <taxon>Gnomoniopsis</taxon>
    </lineage>
</organism>
<dbReference type="GO" id="GO:0005789">
    <property type="term" value="C:endoplasmic reticulum membrane"/>
    <property type="evidence" value="ECO:0007669"/>
    <property type="project" value="UniProtKB-SubCell"/>
</dbReference>
<protein>
    <recommendedName>
        <fullName evidence="12">Sterol-4-alpha-carboxylate 3-dehydrogenase ERG26, decarboxylating</fullName>
    </recommendedName>
    <alternativeName>
        <fullName evidence="15 16">C-3 Sterol dehydrogenase ERG26</fullName>
    </alternativeName>
    <alternativeName>
        <fullName evidence="13 14">C-4 decarboxylase ERG26</fullName>
    </alternativeName>
    <alternativeName>
        <fullName evidence="11">Sterol-4-alpha-carboxylate 3-dehydrogenase erg26, decarboxylating</fullName>
    </alternativeName>
</protein>
<keyword evidence="5" id="KW-0752">Steroid biosynthesis</keyword>
<dbReference type="FunFam" id="3.40.50.720:FF:000346">
    <property type="entry name" value="C-3 sterol dehydrogenase/C-4 decarboxylase"/>
    <property type="match status" value="1"/>
</dbReference>
<gene>
    <name evidence="18" type="primary">ERG26_1</name>
    <name evidence="18" type="ORF">N0V93_003935</name>
</gene>
<dbReference type="PROSITE" id="PS51257">
    <property type="entry name" value="PROKAR_LIPOPROTEIN"/>
    <property type="match status" value="1"/>
</dbReference>
<comment type="similarity">
    <text evidence="2">Belongs to the 3-beta-HSD family.</text>
</comment>
<evidence type="ECO:0000256" key="9">
    <source>
        <dbReference type="ARBA" id="ARBA00023136"/>
    </source>
</evidence>
<dbReference type="InterPro" id="IPR036291">
    <property type="entry name" value="NAD(P)-bd_dom_sf"/>
</dbReference>
<evidence type="ECO:0000256" key="5">
    <source>
        <dbReference type="ARBA" id="ARBA00022955"/>
    </source>
</evidence>
<comment type="subunit">
    <text evidence="10">Heterotetramer of ERG25, ERG26, ERG27 and ERG28. ERG28 acts as a scaffold to tether ERG27 and other 4,4-demethylation-related enzymes, forming a demethylation enzyme complex, in the endoplasmic reticulum.</text>
</comment>
<evidence type="ECO:0000313" key="18">
    <source>
        <dbReference type="EMBL" id="KAJ4394716.1"/>
    </source>
</evidence>
<dbReference type="Proteomes" id="UP001140453">
    <property type="component" value="Unassembled WGS sequence"/>
</dbReference>
<dbReference type="InterPro" id="IPR050177">
    <property type="entry name" value="Lipid_A_modif_metabolic_enz"/>
</dbReference>
<evidence type="ECO:0000256" key="15">
    <source>
        <dbReference type="ARBA" id="ARBA00081452"/>
    </source>
</evidence>
<evidence type="ECO:0000256" key="12">
    <source>
        <dbReference type="ARBA" id="ARBA00067985"/>
    </source>
</evidence>
<evidence type="ECO:0000256" key="10">
    <source>
        <dbReference type="ARBA" id="ARBA00046995"/>
    </source>
</evidence>
<keyword evidence="3" id="KW-0444">Lipid biosynthesis</keyword>
<feature type="domain" description="3-beta hydroxysteroid dehydrogenase/isomerase" evidence="17">
    <location>
        <begin position="13"/>
        <end position="289"/>
    </location>
</feature>
<sequence>MASEKRHNLGNVLITGGCGFLGHHIVRVLLRDWETTAISVVDLKCERNRRPASDGVQYLEADITDAAKVVDVFDRVRPDIVIHTASPPAQGSTKFSDELFRKVNIGGTQNIVDACRKTGVKALVYTSSASVMSDNVHDLINADERWPVLRGKDQSEYYSETKAAAEEIVLKANRVDNSKFLTTSIRPAGIVGEGDVQATYHIINVYREGRDRYQMGENNNLFDFTYVENVAHAHLLAARALLATYHAATAPLDYEKVDGEAFIITNDSPIYFWDFTRLIWNAAGSPRGKEHVWTISREVGLALGWCAETVCGLIGVNPTFTRMRILYSTMTRYFNIEKAKRRLGYRPLVSLEDGMRRAVKWTMEQQTKTST</sequence>
<dbReference type="SUPFAM" id="SSF51735">
    <property type="entry name" value="NAD(P)-binding Rossmann-fold domains"/>
    <property type="match status" value="1"/>
</dbReference>
<evidence type="ECO:0000256" key="13">
    <source>
        <dbReference type="ARBA" id="ARBA00081267"/>
    </source>
</evidence>
<evidence type="ECO:0000256" key="16">
    <source>
        <dbReference type="ARBA" id="ARBA00082106"/>
    </source>
</evidence>
<keyword evidence="6 18" id="KW-0560">Oxidoreductase</keyword>
<dbReference type="AlphaFoldDB" id="A0A9W8YZF4"/>
<keyword evidence="9" id="KW-0472">Membrane</keyword>
<dbReference type="GO" id="GO:0006696">
    <property type="term" value="P:ergosterol biosynthetic process"/>
    <property type="evidence" value="ECO:0007669"/>
    <property type="project" value="UniProtKB-ARBA"/>
</dbReference>
<evidence type="ECO:0000256" key="6">
    <source>
        <dbReference type="ARBA" id="ARBA00023002"/>
    </source>
</evidence>
<dbReference type="Pfam" id="PF01073">
    <property type="entry name" value="3Beta_HSD"/>
    <property type="match status" value="1"/>
</dbReference>
<comment type="caution">
    <text evidence="18">The sequence shown here is derived from an EMBL/GenBank/DDBJ whole genome shotgun (WGS) entry which is preliminary data.</text>
</comment>
<dbReference type="InterPro" id="IPR002225">
    <property type="entry name" value="3Beta_OHSteriod_DH/Estase"/>
</dbReference>
<evidence type="ECO:0000256" key="3">
    <source>
        <dbReference type="ARBA" id="ARBA00022516"/>
    </source>
</evidence>